<dbReference type="OrthoDB" id="10471651at2759"/>
<evidence type="ECO:0000256" key="1">
    <source>
        <dbReference type="SAM" id="SignalP"/>
    </source>
</evidence>
<evidence type="ECO:0000313" key="3">
    <source>
        <dbReference type="Proteomes" id="UP000268014"/>
    </source>
</evidence>
<keyword evidence="3" id="KW-1185">Reference proteome</keyword>
<dbReference type="WBParaSite" id="HPLM_0000272001-mRNA-1">
    <property type="protein sequence ID" value="HPLM_0000272001-mRNA-1"/>
    <property type="gene ID" value="HPLM_0000272001"/>
</dbReference>
<feature type="signal peptide" evidence="1">
    <location>
        <begin position="1"/>
        <end position="18"/>
    </location>
</feature>
<protein>
    <submittedName>
        <fullName evidence="4">Secreted protein</fullName>
    </submittedName>
</protein>
<feature type="chain" id="PRO_5043123293" evidence="1">
    <location>
        <begin position="19"/>
        <end position="79"/>
    </location>
</feature>
<name>A0A0N4VZJ8_HAEPC</name>
<proteinExistence type="predicted"/>
<evidence type="ECO:0000313" key="4">
    <source>
        <dbReference type="WBParaSite" id="HPLM_0000272001-mRNA-1"/>
    </source>
</evidence>
<reference evidence="4" key="1">
    <citation type="submission" date="2017-02" db="UniProtKB">
        <authorList>
            <consortium name="WormBaseParasite"/>
        </authorList>
    </citation>
    <scope>IDENTIFICATION</scope>
</reference>
<dbReference type="Proteomes" id="UP000268014">
    <property type="component" value="Unassembled WGS sequence"/>
</dbReference>
<dbReference type="EMBL" id="UZAF01006367">
    <property type="protein sequence ID" value="VDO16423.1"/>
    <property type="molecule type" value="Genomic_DNA"/>
</dbReference>
<evidence type="ECO:0000313" key="2">
    <source>
        <dbReference type="EMBL" id="VDO16423.1"/>
    </source>
</evidence>
<organism evidence="4">
    <name type="scientific">Haemonchus placei</name>
    <name type="common">Barber's pole worm</name>
    <dbReference type="NCBI Taxonomy" id="6290"/>
    <lineage>
        <taxon>Eukaryota</taxon>
        <taxon>Metazoa</taxon>
        <taxon>Ecdysozoa</taxon>
        <taxon>Nematoda</taxon>
        <taxon>Chromadorea</taxon>
        <taxon>Rhabditida</taxon>
        <taxon>Rhabditina</taxon>
        <taxon>Rhabditomorpha</taxon>
        <taxon>Strongyloidea</taxon>
        <taxon>Trichostrongylidae</taxon>
        <taxon>Haemonchus</taxon>
    </lineage>
</organism>
<gene>
    <name evidence="2" type="ORF">HPLM_LOCUS2716</name>
</gene>
<sequence>MRNVANFRFLLWLTLTGSHFINDCSTMTLFDTLVKLLTDSLLNCTNATEVPHASEYLSSGFAMNSVVLFITPPRSSSYS</sequence>
<dbReference type="AlphaFoldDB" id="A0A0N4VZJ8"/>
<reference evidence="2 3" key="2">
    <citation type="submission" date="2018-11" db="EMBL/GenBank/DDBJ databases">
        <authorList>
            <consortium name="Pathogen Informatics"/>
        </authorList>
    </citation>
    <scope>NUCLEOTIDE SEQUENCE [LARGE SCALE GENOMIC DNA]</scope>
    <source>
        <strain evidence="2 3">MHpl1</strain>
    </source>
</reference>
<keyword evidence="1" id="KW-0732">Signal</keyword>
<accession>A0A0N4VZJ8</accession>